<evidence type="ECO:0000313" key="2">
    <source>
        <dbReference type="EMBL" id="GGX32681.1"/>
    </source>
</evidence>
<keyword evidence="1" id="KW-0812">Transmembrane</keyword>
<dbReference type="RefSeq" id="WP_027413668.1">
    <property type="nucleotide sequence ID" value="NZ_BMWS01000035.1"/>
</dbReference>
<keyword evidence="1" id="KW-0472">Membrane</keyword>
<evidence type="ECO:0000313" key="3">
    <source>
        <dbReference type="Proteomes" id="UP000601108"/>
    </source>
</evidence>
<name>A0A918JYT2_9FLAO</name>
<protein>
    <submittedName>
        <fullName evidence="2">Uncharacterized protein</fullName>
    </submittedName>
</protein>
<proteinExistence type="predicted"/>
<dbReference type="Proteomes" id="UP000601108">
    <property type="component" value="Unassembled WGS sequence"/>
</dbReference>
<feature type="transmembrane region" description="Helical" evidence="1">
    <location>
        <begin position="34"/>
        <end position="54"/>
    </location>
</feature>
<reference evidence="2 3" key="1">
    <citation type="journal article" date="2014" name="Int. J. Syst. Evol. Microbiol.">
        <title>Complete genome sequence of Corynebacterium casei LMG S-19264T (=DSM 44701T), isolated from a smear-ripened cheese.</title>
        <authorList>
            <consortium name="US DOE Joint Genome Institute (JGI-PGF)"/>
            <person name="Walter F."/>
            <person name="Albersmeier A."/>
            <person name="Kalinowski J."/>
            <person name="Ruckert C."/>
        </authorList>
    </citation>
    <scope>NUCLEOTIDE SEQUENCE [LARGE SCALE GENOMIC DNA]</scope>
    <source>
        <strain evidence="2 3">KCTC 12285</strain>
    </source>
</reference>
<keyword evidence="1" id="KW-1133">Transmembrane helix</keyword>
<comment type="caution">
    <text evidence="2">The sequence shown here is derived from an EMBL/GenBank/DDBJ whole genome shotgun (WGS) entry which is preliminary data.</text>
</comment>
<keyword evidence="3" id="KW-1185">Reference proteome</keyword>
<dbReference type="EMBL" id="BMWS01000035">
    <property type="protein sequence ID" value="GGX32681.1"/>
    <property type="molecule type" value="Genomic_DNA"/>
</dbReference>
<dbReference type="AlphaFoldDB" id="A0A918JYT2"/>
<organism evidence="2 3">
    <name type="scientific">Aquimarina muelleri</name>
    <dbReference type="NCBI Taxonomy" id="279356"/>
    <lineage>
        <taxon>Bacteria</taxon>
        <taxon>Pseudomonadati</taxon>
        <taxon>Bacteroidota</taxon>
        <taxon>Flavobacteriia</taxon>
        <taxon>Flavobacteriales</taxon>
        <taxon>Flavobacteriaceae</taxon>
        <taxon>Aquimarina</taxon>
    </lineage>
</organism>
<evidence type="ECO:0000256" key="1">
    <source>
        <dbReference type="SAM" id="Phobius"/>
    </source>
</evidence>
<sequence>MNYEKTKKIIRVLFIIVGGTAIISETFFEDKNYYIQSIGIVLLMMGLFMVTTTVKSKKNIESDPSLEEEE</sequence>
<gene>
    <name evidence="2" type="ORF">GCM10007384_36850</name>
</gene>
<feature type="transmembrane region" description="Helical" evidence="1">
    <location>
        <begin position="12"/>
        <end position="28"/>
    </location>
</feature>
<accession>A0A918JYT2</accession>